<proteinExistence type="predicted"/>
<dbReference type="EMBL" id="JBEPLM010000019">
    <property type="protein sequence ID" value="MET3597010.1"/>
    <property type="molecule type" value="Genomic_DNA"/>
</dbReference>
<keyword evidence="2" id="KW-1185">Reference proteome</keyword>
<gene>
    <name evidence="1" type="ORF">ABID26_006434</name>
</gene>
<reference evidence="1 2" key="1">
    <citation type="submission" date="2024-06" db="EMBL/GenBank/DDBJ databases">
        <title>Genomic Encyclopedia of Type Strains, Phase IV (KMG-IV): sequencing the most valuable type-strain genomes for metagenomic binning, comparative biology and taxonomic classification.</title>
        <authorList>
            <person name="Goeker M."/>
        </authorList>
    </citation>
    <scope>NUCLEOTIDE SEQUENCE [LARGE SCALE GENOMIC DNA]</scope>
    <source>
        <strain evidence="1 2">DSM 29846</strain>
    </source>
</reference>
<evidence type="ECO:0000313" key="1">
    <source>
        <dbReference type="EMBL" id="MET3597010.1"/>
    </source>
</evidence>
<dbReference type="Proteomes" id="UP001549036">
    <property type="component" value="Unassembled WGS sequence"/>
</dbReference>
<organism evidence="1 2">
    <name type="scientific">Mesorhizobium shonense</name>
    <dbReference type="NCBI Taxonomy" id="1209948"/>
    <lineage>
        <taxon>Bacteria</taxon>
        <taxon>Pseudomonadati</taxon>
        <taxon>Pseudomonadota</taxon>
        <taxon>Alphaproteobacteria</taxon>
        <taxon>Hyphomicrobiales</taxon>
        <taxon>Phyllobacteriaceae</taxon>
        <taxon>Mesorhizobium</taxon>
    </lineage>
</organism>
<accession>A0ABV2I267</accession>
<name>A0ABV2I267_9HYPH</name>
<protein>
    <submittedName>
        <fullName evidence="1">Uncharacterized protein</fullName>
    </submittedName>
</protein>
<evidence type="ECO:0000313" key="2">
    <source>
        <dbReference type="Proteomes" id="UP001549036"/>
    </source>
</evidence>
<sequence>MQLIFGKPAVGSSKSQFPSGRAKDVWRKPALLPLRKHDRHWDGECIVLRRRRCVPAASLVSTEPQSVLSRRPTNQRTTAVNELTVAEATENIYASLRADNADIDAHIATLKAALSREGKKQAVFDPARLVQNNRAGRKLMQAYFRQRGVSVSFSE</sequence>
<comment type="caution">
    <text evidence="1">The sequence shown here is derived from an EMBL/GenBank/DDBJ whole genome shotgun (WGS) entry which is preliminary data.</text>
</comment>